<dbReference type="EMBL" id="PXZM01000012">
    <property type="protein sequence ID" value="PSJ97149.1"/>
    <property type="molecule type" value="Genomic_DNA"/>
</dbReference>
<dbReference type="AlphaFoldDB" id="A0A2P7VD84"/>
<protein>
    <submittedName>
        <fullName evidence="1">DUF2294 domain-containing protein</fullName>
    </submittedName>
</protein>
<evidence type="ECO:0000313" key="2">
    <source>
        <dbReference type="Proteomes" id="UP000240419"/>
    </source>
</evidence>
<accession>A0A2P7VD84</accession>
<evidence type="ECO:0000313" key="1">
    <source>
        <dbReference type="EMBL" id="PSJ97149.1"/>
    </source>
</evidence>
<organism evidence="1 2">
    <name type="scientific">Brevibacillus fortis</name>
    <dbReference type="NCBI Taxonomy" id="2126352"/>
    <lineage>
        <taxon>Bacteria</taxon>
        <taxon>Bacillati</taxon>
        <taxon>Bacillota</taxon>
        <taxon>Bacilli</taxon>
        <taxon>Bacillales</taxon>
        <taxon>Paenibacillaceae</taxon>
        <taxon>Brevibacillus</taxon>
    </lineage>
</organism>
<dbReference type="Proteomes" id="UP000240419">
    <property type="component" value="Unassembled WGS sequence"/>
</dbReference>
<comment type="caution">
    <text evidence="1">The sequence shown here is derived from an EMBL/GenBank/DDBJ whole genome shotgun (WGS) entry which is preliminary data.</text>
</comment>
<reference evidence="1 2" key="1">
    <citation type="submission" date="2018-03" db="EMBL/GenBank/DDBJ databases">
        <title>Brevisbacillus phylogenomics.</title>
        <authorList>
            <person name="Dunlap C."/>
        </authorList>
    </citation>
    <scope>NUCLEOTIDE SEQUENCE [LARGE SCALE GENOMIC DNA]</scope>
    <source>
        <strain evidence="1 2">NRRL NRS-1210</strain>
    </source>
</reference>
<proteinExistence type="predicted"/>
<sequence>MNPIPAIAGDDMTLVDSNETRKKLSAIYNEIAKELFGFGTTLLRVTIENQMITFQAKHRRSPRSQALEGEAPALKLEVDFRMSLLYKKRLKERLEEEMGLPLEAVLRDYDAPTQWAITNVILAESELNT</sequence>
<keyword evidence="2" id="KW-1185">Reference proteome</keyword>
<dbReference type="OrthoDB" id="2476150at2"/>
<name>A0A2P7VD84_9BACL</name>
<gene>
    <name evidence="1" type="ORF">C7R93_08460</name>
</gene>